<dbReference type="SUPFAM" id="SSF52266">
    <property type="entry name" value="SGNH hydrolase"/>
    <property type="match status" value="1"/>
</dbReference>
<dbReference type="GO" id="GO:0005524">
    <property type="term" value="F:ATP binding"/>
    <property type="evidence" value="ECO:0007669"/>
    <property type="project" value="UniProtKB-KW"/>
</dbReference>
<dbReference type="AlphaFoldDB" id="A0ABD0K841"/>
<feature type="compositionally biased region" description="Low complexity" evidence="7">
    <location>
        <begin position="68"/>
        <end position="82"/>
    </location>
</feature>
<dbReference type="CDD" id="cd00180">
    <property type="entry name" value="PKc"/>
    <property type="match status" value="1"/>
</dbReference>
<evidence type="ECO:0000313" key="9">
    <source>
        <dbReference type="EMBL" id="KAK7483270.1"/>
    </source>
</evidence>
<proteinExistence type="predicted"/>
<keyword evidence="5" id="KW-0067">ATP-binding</keyword>
<feature type="compositionally biased region" description="Polar residues" evidence="7">
    <location>
        <begin position="7"/>
        <end position="30"/>
    </location>
</feature>
<dbReference type="InterPro" id="IPR036514">
    <property type="entry name" value="SGNH_hydro_sf"/>
</dbReference>
<feature type="region of interest" description="Disordered" evidence="7">
    <location>
        <begin position="975"/>
        <end position="1025"/>
    </location>
</feature>
<keyword evidence="6" id="KW-0175">Coiled coil</keyword>
<evidence type="ECO:0000259" key="8">
    <source>
        <dbReference type="PROSITE" id="PS50011"/>
    </source>
</evidence>
<evidence type="ECO:0000256" key="3">
    <source>
        <dbReference type="ARBA" id="ARBA00022741"/>
    </source>
</evidence>
<feature type="compositionally biased region" description="Basic and acidic residues" evidence="7">
    <location>
        <begin position="499"/>
        <end position="544"/>
    </location>
</feature>
<feature type="compositionally biased region" description="Low complexity" evidence="7">
    <location>
        <begin position="1001"/>
        <end position="1014"/>
    </location>
</feature>
<feature type="compositionally biased region" description="Polar residues" evidence="7">
    <location>
        <begin position="37"/>
        <end position="46"/>
    </location>
</feature>
<feature type="compositionally biased region" description="Polar residues" evidence="7">
    <location>
        <begin position="568"/>
        <end position="581"/>
    </location>
</feature>
<reference evidence="9 10" key="1">
    <citation type="journal article" date="2023" name="Sci. Data">
        <title>Genome assembly of the Korean intertidal mud-creeper Batillaria attramentaria.</title>
        <authorList>
            <person name="Patra A.K."/>
            <person name="Ho P.T."/>
            <person name="Jun S."/>
            <person name="Lee S.J."/>
            <person name="Kim Y."/>
            <person name="Won Y.J."/>
        </authorList>
    </citation>
    <scope>NUCLEOTIDE SEQUENCE [LARGE SCALE GENOMIC DNA]</scope>
    <source>
        <strain evidence="9">Wonlab-2016</strain>
    </source>
</reference>
<feature type="compositionally biased region" description="Polar residues" evidence="7">
    <location>
        <begin position="590"/>
        <end position="600"/>
    </location>
</feature>
<feature type="region of interest" description="Disordered" evidence="7">
    <location>
        <begin position="1"/>
        <end position="166"/>
    </location>
</feature>
<keyword evidence="1" id="KW-0723">Serine/threonine-protein kinase</keyword>
<feature type="compositionally biased region" description="Polar residues" evidence="7">
    <location>
        <begin position="270"/>
        <end position="301"/>
    </location>
</feature>
<dbReference type="InterPro" id="IPR000719">
    <property type="entry name" value="Prot_kinase_dom"/>
</dbReference>
<accession>A0ABD0K841</accession>
<sequence>KELAAALSNSVRTGGPSLSDTGQAATSANGTIMARKMSQSTDTNLPGGSDPVVPGGQSPSLEFASKAATNDSCNTGTTTTTTGDDDSASKAATNDSCNTGTTTTTTGDDDSASKAATNDSCNTGTTTTTTGDDDSASKAATNDSCNTGTTTTTTGDDDSAKDNSTTRLDHNKSQVVSMADNGSQTECPVVLNPDPMVVERMTAELSSLRAAISELRQSHKIEVDALRTELHDLRGRLVPTESDKNTAQTSKRKQKAAPAVTPGATHADKQSSTVPAKSSVSQKQCVSNESRPPEVNPQQAETKPKERLEPRAGLNQHTDHEWPGIPELKSNTKTLLLGDSVLRGLHEDKMSVTGSDKCQVISVSGLDRAGLLNRLRCMDPTDVVTTLILHVGINDCKRGYLLGKKSWRDIISAATRCFPAAQIYISSILPLNTQQQTDPCVADSNFCLSEVCESLQVKFIDNDSVFYTRTGEVKSGWYRDAIHPNVRGTSSLAINMKRAFSDRTPSRQTRRAGDAPRHMRDQPWPRPNPDKESAGGDRKGRGPDTRGYNPPRRDRHAHLSSERAPRLTSGQAQEHSVSQAADTRAPIPSHAQQPSVTQVDGLTGAVGKQPSPRGYASPHMGPLLFTSDGRPDLKVQKEKFEDNDIFIKKGIKGKGAYGTVTAYVDGKSRLEFVRKTMKQKEMRPEEVEVLLRLKHRGICRLLAAMFSDGFADILLEDCGIPLAAFSERLLANSVDPKNYWMHVMDVAPQGFEALLYMNGKGILHMDIKPDNCLVRSSSAGNVLVLGDFGSSIIQDKVSDLTTVHWTMEYAAPEVWEFFVDDPNRVLLDLIRMADTYSFGLTVYFMCALSHLLLEERLPPDPFKLIPEAIGSSRWCRPGIPDSLLEVMKGTLQPDRNKRWSNQMAIDCLKGGSGSVGTEKDARAGTITSPASQAKLSQQSSGCAMVPCTVLPADDSTTAVGVKPRKVLIKAGVETSSKDRTVDMGNPEASLSDDHDLPAIPEPSSSGSKPQPSTSRGKGGHPNTSR</sequence>
<evidence type="ECO:0000256" key="1">
    <source>
        <dbReference type="ARBA" id="ARBA00022527"/>
    </source>
</evidence>
<dbReference type="EMBL" id="JACVVK020000229">
    <property type="protein sequence ID" value="KAK7483270.1"/>
    <property type="molecule type" value="Genomic_DNA"/>
</dbReference>
<dbReference type="PANTHER" id="PTHR11584">
    <property type="entry name" value="SERINE/THREONINE PROTEIN KINASE"/>
    <property type="match status" value="1"/>
</dbReference>
<comment type="caution">
    <text evidence="9">The sequence shown here is derived from an EMBL/GenBank/DDBJ whole genome shotgun (WGS) entry which is preliminary data.</text>
</comment>
<feature type="compositionally biased region" description="Low complexity" evidence="7">
    <location>
        <begin position="137"/>
        <end position="154"/>
    </location>
</feature>
<dbReference type="SUPFAM" id="SSF56112">
    <property type="entry name" value="Protein kinase-like (PK-like)"/>
    <property type="match status" value="1"/>
</dbReference>
<dbReference type="PROSITE" id="PS00108">
    <property type="entry name" value="PROTEIN_KINASE_ST"/>
    <property type="match status" value="1"/>
</dbReference>
<dbReference type="GO" id="GO:0004674">
    <property type="term" value="F:protein serine/threonine kinase activity"/>
    <property type="evidence" value="ECO:0007669"/>
    <property type="project" value="UniProtKB-KW"/>
</dbReference>
<evidence type="ECO:0000256" key="7">
    <source>
        <dbReference type="SAM" id="MobiDB-lite"/>
    </source>
</evidence>
<dbReference type="Gene3D" id="3.40.50.1110">
    <property type="entry name" value="SGNH hydrolase"/>
    <property type="match status" value="1"/>
</dbReference>
<feature type="region of interest" description="Disordered" evidence="7">
    <location>
        <begin position="236"/>
        <end position="327"/>
    </location>
</feature>
<dbReference type="PROSITE" id="PS50011">
    <property type="entry name" value="PROTEIN_KINASE_DOM"/>
    <property type="match status" value="1"/>
</dbReference>
<feature type="region of interest" description="Disordered" evidence="7">
    <location>
        <begin position="493"/>
        <end position="630"/>
    </location>
</feature>
<evidence type="ECO:0000256" key="2">
    <source>
        <dbReference type="ARBA" id="ARBA00022679"/>
    </source>
</evidence>
<feature type="non-terminal residue" evidence="9">
    <location>
        <position position="1"/>
    </location>
</feature>
<dbReference type="InterPro" id="IPR011009">
    <property type="entry name" value="Kinase-like_dom_sf"/>
</dbReference>
<keyword evidence="10" id="KW-1185">Reference proteome</keyword>
<feature type="domain" description="Protein kinase" evidence="8">
    <location>
        <begin position="646"/>
        <end position="915"/>
    </location>
</feature>
<feature type="compositionally biased region" description="Low complexity" evidence="7">
    <location>
        <begin position="113"/>
        <end position="130"/>
    </location>
</feature>
<evidence type="ECO:0000256" key="5">
    <source>
        <dbReference type="ARBA" id="ARBA00022840"/>
    </source>
</evidence>
<dbReference type="Proteomes" id="UP001519460">
    <property type="component" value="Unassembled WGS sequence"/>
</dbReference>
<keyword evidence="3" id="KW-0547">Nucleotide-binding</keyword>
<dbReference type="SMART" id="SM00220">
    <property type="entry name" value="S_TKc"/>
    <property type="match status" value="1"/>
</dbReference>
<dbReference type="Gene3D" id="1.10.510.10">
    <property type="entry name" value="Transferase(Phosphotransferase) domain 1"/>
    <property type="match status" value="1"/>
</dbReference>
<dbReference type="InterPro" id="IPR008271">
    <property type="entry name" value="Ser/Thr_kinase_AS"/>
</dbReference>
<gene>
    <name evidence="9" type="ORF">BaRGS_00025437</name>
</gene>
<keyword evidence="2" id="KW-0808">Transferase</keyword>
<keyword evidence="4" id="KW-0418">Kinase</keyword>
<feature type="compositionally biased region" description="Low complexity" evidence="7">
    <location>
        <begin position="89"/>
        <end position="106"/>
    </location>
</feature>
<name>A0ABD0K841_9CAEN</name>
<feature type="coiled-coil region" evidence="6">
    <location>
        <begin position="198"/>
        <end position="236"/>
    </location>
</feature>
<evidence type="ECO:0000256" key="4">
    <source>
        <dbReference type="ARBA" id="ARBA00022777"/>
    </source>
</evidence>
<evidence type="ECO:0000313" key="10">
    <source>
        <dbReference type="Proteomes" id="UP001519460"/>
    </source>
</evidence>
<protein>
    <recommendedName>
        <fullName evidence="8">Protein kinase domain-containing protein</fullName>
    </recommendedName>
</protein>
<evidence type="ECO:0000256" key="6">
    <source>
        <dbReference type="SAM" id="Coils"/>
    </source>
</evidence>
<dbReference type="Gene3D" id="3.30.200.20">
    <property type="entry name" value="Phosphorylase Kinase, domain 1"/>
    <property type="match status" value="1"/>
</dbReference>
<organism evidence="9 10">
    <name type="scientific">Batillaria attramentaria</name>
    <dbReference type="NCBI Taxonomy" id="370345"/>
    <lineage>
        <taxon>Eukaryota</taxon>
        <taxon>Metazoa</taxon>
        <taxon>Spiralia</taxon>
        <taxon>Lophotrochozoa</taxon>
        <taxon>Mollusca</taxon>
        <taxon>Gastropoda</taxon>
        <taxon>Caenogastropoda</taxon>
        <taxon>Sorbeoconcha</taxon>
        <taxon>Cerithioidea</taxon>
        <taxon>Batillariidae</taxon>
        <taxon>Batillaria</taxon>
    </lineage>
</organism>
<dbReference type="Pfam" id="PF00069">
    <property type="entry name" value="Pkinase"/>
    <property type="match status" value="1"/>
</dbReference>
<dbReference type="PANTHER" id="PTHR11584:SF369">
    <property type="entry name" value="MITOGEN-ACTIVATED PROTEIN KINASE KINASE KINASE 19-RELATED"/>
    <property type="match status" value="1"/>
</dbReference>